<keyword evidence="9" id="KW-0963">Cytoplasm</keyword>
<dbReference type="Pfam" id="PF17391">
    <property type="entry name" value="Urocanase_N"/>
    <property type="match status" value="1"/>
</dbReference>
<proteinExistence type="inferred from homology"/>
<keyword evidence="14" id="KW-1185">Reference proteome</keyword>
<protein>
    <recommendedName>
        <fullName evidence="3 9">Urocanate hydratase</fullName>
        <shortName evidence="9">Urocanase</shortName>
        <ecNumber evidence="3 9">4.2.1.49</ecNumber>
    </recommendedName>
    <alternativeName>
        <fullName evidence="7 9">Imidazolonepropionate hydrolase</fullName>
    </alternativeName>
</protein>
<evidence type="ECO:0000256" key="9">
    <source>
        <dbReference type="HAMAP-Rule" id="MF_00577"/>
    </source>
</evidence>
<dbReference type="Pfam" id="PF17392">
    <property type="entry name" value="Urocanase_C"/>
    <property type="match status" value="1"/>
</dbReference>
<feature type="binding site" evidence="9">
    <location>
        <position position="188"/>
    </location>
    <ligand>
        <name>NAD(+)</name>
        <dbReference type="ChEBI" id="CHEBI:57540"/>
    </ligand>
</feature>
<feature type="binding site" evidence="9">
    <location>
        <begin position="168"/>
        <end position="170"/>
    </location>
    <ligand>
        <name>NAD(+)</name>
        <dbReference type="ChEBI" id="CHEBI:57540"/>
    </ligand>
</feature>
<evidence type="ECO:0000256" key="1">
    <source>
        <dbReference type="ARBA" id="ARBA00004794"/>
    </source>
</evidence>
<evidence type="ECO:0000259" key="11">
    <source>
        <dbReference type="Pfam" id="PF17391"/>
    </source>
</evidence>
<evidence type="ECO:0000256" key="2">
    <source>
        <dbReference type="ARBA" id="ARBA00007578"/>
    </source>
</evidence>
<feature type="binding site" evidence="9">
    <location>
        <position position="314"/>
    </location>
    <ligand>
        <name>NAD(+)</name>
        <dbReference type="ChEBI" id="CHEBI:57540"/>
    </ligand>
</feature>
<dbReference type="InterPro" id="IPR038364">
    <property type="entry name" value="Urocanase_central_sf"/>
</dbReference>
<feature type="binding site" evidence="9">
    <location>
        <position position="484"/>
    </location>
    <ligand>
        <name>NAD(+)</name>
        <dbReference type="ChEBI" id="CHEBI:57540"/>
    </ligand>
</feature>
<name>A0ABV9PWF1_9BACL</name>
<dbReference type="InterPro" id="IPR023637">
    <property type="entry name" value="Urocanase-like"/>
</dbReference>
<evidence type="ECO:0000313" key="13">
    <source>
        <dbReference type="EMBL" id="MFC4766266.1"/>
    </source>
</evidence>
<comment type="function">
    <text evidence="9">Catalyzes the conversion of urocanate to 4-imidazolone-5-propionate.</text>
</comment>
<accession>A0ABV9PWF1</accession>
<dbReference type="InterPro" id="IPR036190">
    <property type="entry name" value="Urocanase_sf"/>
</dbReference>
<evidence type="ECO:0000313" key="14">
    <source>
        <dbReference type="Proteomes" id="UP001596002"/>
    </source>
</evidence>
<comment type="catalytic activity">
    <reaction evidence="8 9">
        <text>4-imidazolone-5-propanoate = trans-urocanate + H2O</text>
        <dbReference type="Rhea" id="RHEA:13101"/>
        <dbReference type="ChEBI" id="CHEBI:15377"/>
        <dbReference type="ChEBI" id="CHEBI:17771"/>
        <dbReference type="ChEBI" id="CHEBI:77893"/>
        <dbReference type="EC" id="4.2.1.49"/>
    </reaction>
</comment>
<dbReference type="Pfam" id="PF01175">
    <property type="entry name" value="Urocanase"/>
    <property type="match status" value="1"/>
</dbReference>
<dbReference type="InterPro" id="IPR023636">
    <property type="entry name" value="Urocanase_CS"/>
</dbReference>
<feature type="active site" evidence="9">
    <location>
        <position position="402"/>
    </location>
</feature>
<dbReference type="Proteomes" id="UP001596002">
    <property type="component" value="Unassembled WGS sequence"/>
</dbReference>
<dbReference type="PROSITE" id="PS01233">
    <property type="entry name" value="UROCANASE"/>
    <property type="match status" value="1"/>
</dbReference>
<evidence type="ECO:0000256" key="6">
    <source>
        <dbReference type="ARBA" id="ARBA00023239"/>
    </source>
</evidence>
<dbReference type="HAMAP" id="MF_00577">
    <property type="entry name" value="HutU"/>
    <property type="match status" value="1"/>
</dbReference>
<dbReference type="SUPFAM" id="SSF111326">
    <property type="entry name" value="Urocanase"/>
    <property type="match status" value="1"/>
</dbReference>
<reference evidence="14" key="1">
    <citation type="journal article" date="2019" name="Int. J. Syst. Evol. Microbiol.">
        <title>The Global Catalogue of Microorganisms (GCM) 10K type strain sequencing project: providing services to taxonomists for standard genome sequencing and annotation.</title>
        <authorList>
            <consortium name="The Broad Institute Genomics Platform"/>
            <consortium name="The Broad Institute Genome Sequencing Center for Infectious Disease"/>
            <person name="Wu L."/>
            <person name="Ma J."/>
        </authorList>
    </citation>
    <scope>NUCLEOTIDE SEQUENCE [LARGE SCALE GENOMIC DNA]</scope>
    <source>
        <strain evidence="14">WYCCWR 12678</strain>
    </source>
</reference>
<dbReference type="GO" id="GO:0016153">
    <property type="term" value="F:urocanate hydratase activity"/>
    <property type="evidence" value="ECO:0007669"/>
    <property type="project" value="UniProtKB-EC"/>
</dbReference>
<dbReference type="NCBIfam" id="TIGR01228">
    <property type="entry name" value="hutU"/>
    <property type="match status" value="1"/>
</dbReference>
<keyword evidence="5 9" id="KW-0520">NAD</keyword>
<dbReference type="InterPro" id="IPR055351">
    <property type="entry name" value="Urocanase"/>
</dbReference>
<comment type="pathway">
    <text evidence="1 9">Amino-acid degradation; L-histidine degradation into L-glutamate; N-formimidoyl-L-glutamate from L-histidine: step 2/3.</text>
</comment>
<gene>
    <name evidence="9 13" type="primary">hutU</name>
    <name evidence="13" type="ORF">ACFO8Q_02470</name>
</gene>
<dbReference type="InterPro" id="IPR035401">
    <property type="entry name" value="Urocanase_C"/>
</dbReference>
<evidence type="ECO:0000256" key="8">
    <source>
        <dbReference type="ARBA" id="ARBA00047623"/>
    </source>
</evidence>
<evidence type="ECO:0000256" key="3">
    <source>
        <dbReference type="ARBA" id="ARBA00011992"/>
    </source>
</evidence>
<evidence type="ECO:0000256" key="4">
    <source>
        <dbReference type="ARBA" id="ARBA00022808"/>
    </source>
</evidence>
<comment type="similarity">
    <text evidence="2 9">Belongs to the urocanase family.</text>
</comment>
<dbReference type="EMBL" id="JBHSHC010000014">
    <property type="protein sequence ID" value="MFC4766266.1"/>
    <property type="molecule type" value="Genomic_DNA"/>
</dbReference>
<comment type="cofactor">
    <cofactor evidence="9">
        <name>NAD(+)</name>
        <dbReference type="ChEBI" id="CHEBI:57540"/>
    </cofactor>
    <text evidence="9">Binds 1 NAD(+) per subunit.</text>
</comment>
<comment type="subcellular location">
    <subcellularLocation>
        <location evidence="9">Cytoplasm</location>
    </subcellularLocation>
</comment>
<dbReference type="RefSeq" id="WP_380024182.1">
    <property type="nucleotide sequence ID" value="NZ_JBHSHC010000014.1"/>
</dbReference>
<comment type="caution">
    <text evidence="13">The sequence shown here is derived from an EMBL/GenBank/DDBJ whole genome shotgun (WGS) entry which is preliminary data.</text>
</comment>
<feature type="domain" description="Urocanase Rossmann-like" evidence="10">
    <location>
        <begin position="132"/>
        <end position="340"/>
    </location>
</feature>
<evidence type="ECO:0000256" key="5">
    <source>
        <dbReference type="ARBA" id="ARBA00023027"/>
    </source>
</evidence>
<feature type="domain" description="Urocanase C-terminal" evidence="12">
    <location>
        <begin position="344"/>
        <end position="537"/>
    </location>
</feature>
<dbReference type="PANTHER" id="PTHR12216:SF4">
    <property type="entry name" value="UROCANATE HYDRATASE"/>
    <property type="match status" value="1"/>
</dbReference>
<feature type="binding site" evidence="9">
    <location>
        <begin position="255"/>
        <end position="259"/>
    </location>
    <ligand>
        <name>NAD(+)</name>
        <dbReference type="ChEBI" id="CHEBI:57540"/>
    </ligand>
</feature>
<dbReference type="Gene3D" id="3.40.1770.10">
    <property type="entry name" value="Urocanase superfamily"/>
    <property type="match status" value="1"/>
</dbReference>
<comment type="caution">
    <text evidence="9">Lacks conserved residue(s) required for the propagation of feature annotation.</text>
</comment>
<sequence length="546" mass="60462">MKELHSSTDEQLRCKNWQVEGILRMLVNTLDSDVAEDPENLVVYGTGKAARNREAVCKILSTLEQLEDDETLLIQSGKPVAVFRTFENSPRVLAVNSVVVPAFATWTQFRRLENKGLTIYGQSTASSWSYIGTQGILQGTYETFHAISQQHFEGSLLGKWILTSGLGGMGSAQPTAIKMNGGASLVVEIDPMKVERSIKYNICEVATDNLDDALTYIESALRNRNPLSVALVGNASDVYQELLNRGVIPDVVTDQTSAHDLLNGYIPSDYTVEHANRIRKQVPEMYLQDAKYTVVQHLKAMIGFMERGSIVFDYGNNIRQQAFAAGLQEAFSFPNFIPSYIRELQCEGYSPFRWIALSGDPNDIYKIDQVLVSHFSSDDKIRHWIEYAQANVRFQGLPARVCWMKAEERIWIAEKVNEMVARKELKAPVMFTRDHMDAGSVASPLRETEGMKDGSDAIGDWPILNALLNTANGATFVSFHHGGGVGVGYSLHAGMSIVADGSTNLAERFRNIFLGDVGVGIIRYADAGYEIAERKAKQLGLGLGDQ</sequence>
<dbReference type="PANTHER" id="PTHR12216">
    <property type="entry name" value="UROCANATE HYDRATASE"/>
    <property type="match status" value="1"/>
</dbReference>
<evidence type="ECO:0000259" key="12">
    <source>
        <dbReference type="Pfam" id="PF17392"/>
    </source>
</evidence>
<feature type="binding site" evidence="9">
    <location>
        <begin position="265"/>
        <end position="266"/>
    </location>
    <ligand>
        <name>NAD(+)</name>
        <dbReference type="ChEBI" id="CHEBI:57540"/>
    </ligand>
</feature>
<evidence type="ECO:0000256" key="7">
    <source>
        <dbReference type="ARBA" id="ARBA00031640"/>
    </source>
</evidence>
<evidence type="ECO:0000259" key="10">
    <source>
        <dbReference type="Pfam" id="PF01175"/>
    </source>
</evidence>
<feature type="binding site" evidence="9">
    <location>
        <position position="122"/>
    </location>
    <ligand>
        <name>NAD(+)</name>
        <dbReference type="ChEBI" id="CHEBI:57540"/>
    </ligand>
</feature>
<keyword evidence="6 9" id="KW-0456">Lyase</keyword>
<dbReference type="InterPro" id="IPR035400">
    <property type="entry name" value="Urocanase_N"/>
</dbReference>
<feature type="binding site" evidence="9">
    <location>
        <begin position="234"/>
        <end position="235"/>
    </location>
    <ligand>
        <name>NAD(+)</name>
        <dbReference type="ChEBI" id="CHEBI:57540"/>
    </ligand>
</feature>
<feature type="domain" description="Urocanase N-terminal" evidence="11">
    <location>
        <begin position="7"/>
        <end position="128"/>
    </location>
</feature>
<dbReference type="EC" id="4.2.1.49" evidence="3 9"/>
<dbReference type="NCBIfam" id="NF003820">
    <property type="entry name" value="PRK05414.1"/>
    <property type="match status" value="1"/>
</dbReference>
<organism evidence="13 14">
    <name type="scientific">Effusibacillus consociatus</name>
    <dbReference type="NCBI Taxonomy" id="1117041"/>
    <lineage>
        <taxon>Bacteria</taxon>
        <taxon>Bacillati</taxon>
        <taxon>Bacillota</taxon>
        <taxon>Bacilli</taxon>
        <taxon>Bacillales</taxon>
        <taxon>Alicyclobacillaceae</taxon>
        <taxon>Effusibacillus</taxon>
    </lineage>
</organism>
<keyword evidence="4 9" id="KW-0369">Histidine metabolism</keyword>
<dbReference type="InterPro" id="IPR035085">
    <property type="entry name" value="Urocanase_Rossmann-like"/>
</dbReference>
<dbReference type="Gene3D" id="3.40.50.10730">
    <property type="entry name" value="Urocanase like domains"/>
    <property type="match status" value="1"/>
</dbReference>
<dbReference type="PIRSF" id="PIRSF001423">
    <property type="entry name" value="Urocanate_hydrat"/>
    <property type="match status" value="1"/>
</dbReference>